<feature type="transmembrane region" description="Helical" evidence="2">
    <location>
        <begin position="165"/>
        <end position="185"/>
    </location>
</feature>
<keyword evidence="2" id="KW-1133">Transmembrane helix</keyword>
<evidence type="ECO:0000256" key="2">
    <source>
        <dbReference type="SAM" id="Phobius"/>
    </source>
</evidence>
<keyword evidence="2" id="KW-0472">Membrane</keyword>
<protein>
    <recommendedName>
        <fullName evidence="5">DUF2510 domain-containing protein</fullName>
    </recommendedName>
</protein>
<organism evidence="3 4">
    <name type="scientific">Cellulomonas chengniuliangii</name>
    <dbReference type="NCBI Taxonomy" id="2968084"/>
    <lineage>
        <taxon>Bacteria</taxon>
        <taxon>Bacillati</taxon>
        <taxon>Actinomycetota</taxon>
        <taxon>Actinomycetes</taxon>
        <taxon>Micrococcales</taxon>
        <taxon>Cellulomonadaceae</taxon>
        <taxon>Cellulomonas</taxon>
    </lineage>
</organism>
<reference evidence="3 4" key="1">
    <citation type="submission" date="2022-07" db="EMBL/GenBank/DDBJ databases">
        <title>Novel species in genus cellulomonas.</title>
        <authorList>
            <person name="Ye L."/>
        </authorList>
    </citation>
    <scope>NUCLEOTIDE SEQUENCE [LARGE SCALE GENOMIC DNA]</scope>
    <source>
        <strain evidence="4">zg-Y338</strain>
    </source>
</reference>
<evidence type="ECO:0008006" key="5">
    <source>
        <dbReference type="Google" id="ProtNLM"/>
    </source>
</evidence>
<feature type="region of interest" description="Disordered" evidence="1">
    <location>
        <begin position="1"/>
        <end position="27"/>
    </location>
</feature>
<proteinExistence type="predicted"/>
<evidence type="ECO:0000313" key="4">
    <source>
        <dbReference type="Proteomes" id="UP001316189"/>
    </source>
</evidence>
<accession>A0ABY5KZA7</accession>
<evidence type="ECO:0000313" key="3">
    <source>
        <dbReference type="EMBL" id="UUI75163.1"/>
    </source>
</evidence>
<name>A0ABY5KZA7_9CELL</name>
<gene>
    <name evidence="3" type="ORF">NP064_15540</name>
</gene>
<dbReference type="Proteomes" id="UP001316189">
    <property type="component" value="Chromosome"/>
</dbReference>
<sequence>MRFNTPPAWPAAPDGWSPQPGWTPDAQWPLPEPGWTYWLTDGGLPAPIVDFTVPAWDPRAVGAPLAAPVMGAPLGNVPPTGADPADVDPAEVAAAQKKALGVFALGVLVFLIGAGSALYAAGSSGGGTIWTGGMLFGLVLFWRAWRMHRAVRSVGGRGSTIGRVAVAGGAVACLVVGVLALGAMADDSPPSAGELTGSCWSDASSDMLDEVPCDGPHDYKVIVEVSDAATCPDESPFYVELPDTYGCLVEE</sequence>
<dbReference type="RefSeq" id="WP_227569943.1">
    <property type="nucleotide sequence ID" value="NZ_CP101988.1"/>
</dbReference>
<evidence type="ECO:0000256" key="1">
    <source>
        <dbReference type="SAM" id="MobiDB-lite"/>
    </source>
</evidence>
<feature type="transmembrane region" description="Helical" evidence="2">
    <location>
        <begin position="99"/>
        <end position="121"/>
    </location>
</feature>
<feature type="transmembrane region" description="Helical" evidence="2">
    <location>
        <begin position="127"/>
        <end position="145"/>
    </location>
</feature>
<keyword evidence="4" id="KW-1185">Reference proteome</keyword>
<dbReference type="EMBL" id="CP101988">
    <property type="protein sequence ID" value="UUI75163.1"/>
    <property type="molecule type" value="Genomic_DNA"/>
</dbReference>
<keyword evidence="2" id="KW-0812">Transmembrane</keyword>